<keyword evidence="4" id="KW-0503">Monooxygenase</keyword>
<evidence type="ECO:0000256" key="7">
    <source>
        <dbReference type="SAM" id="Phobius"/>
    </source>
</evidence>
<dbReference type="Proteomes" id="UP000068243">
    <property type="component" value="Unassembled WGS sequence"/>
</dbReference>
<dbReference type="Pfam" id="PF08592">
    <property type="entry name" value="Anthrone_oxy"/>
    <property type="match status" value="1"/>
</dbReference>
<feature type="transmembrane region" description="Helical" evidence="7">
    <location>
        <begin position="12"/>
        <end position="38"/>
    </location>
</feature>
<sequence length="210" mass="22012">MTSNSSLIHATGVISSSFVAGAIFTSSFAGVSTALIDVRESPALAAQRWVHVHRRCHKLCNIAALSLIAVPALTNAQEEKEVSPGTAVKLWKKVYDAGKSQNPPVAATTAAAFLYLAWSARPGIRTTYNPAGLYTAAAILTVSIVPYTIVTMRPTNTALIKLAKSQADLTAADVLQSNGLLGRWIVLNGIRSLLPLVGGVVAITAAFLST</sequence>
<gene>
    <name evidence="8" type="ORF">ABL_05154</name>
</gene>
<evidence type="ECO:0000256" key="1">
    <source>
        <dbReference type="ARBA" id="ARBA00004141"/>
    </source>
</evidence>
<dbReference type="OMA" id="AFMMGTN"/>
<feature type="transmembrane region" description="Helical" evidence="7">
    <location>
        <begin position="131"/>
        <end position="149"/>
    </location>
</feature>
<proteinExistence type="inferred from homology"/>
<comment type="caution">
    <text evidence="8">The sequence shown here is derived from an EMBL/GenBank/DDBJ whole genome shotgun (WGS) entry which is preliminary data.</text>
</comment>
<protein>
    <submittedName>
        <fullName evidence="8">C6 transcription factor</fullName>
    </submittedName>
</protein>
<evidence type="ECO:0000256" key="6">
    <source>
        <dbReference type="ARBA" id="ARBA00034313"/>
    </source>
</evidence>
<evidence type="ECO:0000256" key="2">
    <source>
        <dbReference type="ARBA" id="ARBA00022692"/>
    </source>
</evidence>
<accession>A0A100IJP3</accession>
<keyword evidence="2 7" id="KW-0812">Transmembrane</keyword>
<reference evidence="9" key="1">
    <citation type="journal article" date="2016" name="Genome Announc.">
        <title>Draft genome sequence of Aspergillus niger strain An76.</title>
        <authorList>
            <person name="Gong W."/>
            <person name="Cheng Z."/>
            <person name="Zhang H."/>
            <person name="Liu L."/>
            <person name="Gao P."/>
            <person name="Wang L."/>
        </authorList>
    </citation>
    <scope>NUCLEOTIDE SEQUENCE [LARGE SCALE GENOMIC DNA]</scope>
    <source>
        <strain evidence="9">An76</strain>
    </source>
</reference>
<evidence type="ECO:0000256" key="4">
    <source>
        <dbReference type="ARBA" id="ARBA00023033"/>
    </source>
</evidence>
<evidence type="ECO:0000313" key="8">
    <source>
        <dbReference type="EMBL" id="GAQ42493.1"/>
    </source>
</evidence>
<dbReference type="GO" id="GO:0004497">
    <property type="term" value="F:monooxygenase activity"/>
    <property type="evidence" value="ECO:0007669"/>
    <property type="project" value="UniProtKB-KW"/>
</dbReference>
<evidence type="ECO:0000313" key="9">
    <source>
        <dbReference type="Proteomes" id="UP000068243"/>
    </source>
</evidence>
<keyword evidence="4" id="KW-0560">Oxidoreductase</keyword>
<dbReference type="PANTHER" id="PTHR35042">
    <property type="entry name" value="ANTHRONE OXYGENASE ENCC"/>
    <property type="match status" value="1"/>
</dbReference>
<keyword evidence="5 7" id="KW-0472">Membrane</keyword>
<dbReference type="AlphaFoldDB" id="A0A100IJP3"/>
<dbReference type="VEuPathDB" id="FungiDB:An04g04280"/>
<evidence type="ECO:0000256" key="5">
    <source>
        <dbReference type="ARBA" id="ARBA00023136"/>
    </source>
</evidence>
<dbReference type="InterPro" id="IPR013901">
    <property type="entry name" value="Anthrone_oxy"/>
</dbReference>
<dbReference type="PANTHER" id="PTHR35042:SF1">
    <property type="entry name" value="DUF1772-DOMAIN-CONTAINING PROTEIN"/>
    <property type="match status" value="1"/>
</dbReference>
<dbReference type="VEuPathDB" id="FungiDB:ASPNIDRAFT2_1187028"/>
<dbReference type="GO" id="GO:0016020">
    <property type="term" value="C:membrane"/>
    <property type="evidence" value="ECO:0007669"/>
    <property type="project" value="UniProtKB-SubCell"/>
</dbReference>
<comment type="similarity">
    <text evidence="6">Belongs to the anthrone oxygenase family.</text>
</comment>
<dbReference type="VEuPathDB" id="FungiDB:ATCC64974_79890"/>
<evidence type="ECO:0000256" key="3">
    <source>
        <dbReference type="ARBA" id="ARBA00022989"/>
    </source>
</evidence>
<feature type="transmembrane region" description="Helical" evidence="7">
    <location>
        <begin position="184"/>
        <end position="208"/>
    </location>
</feature>
<dbReference type="EMBL" id="BCMY01000007">
    <property type="protein sequence ID" value="GAQ42493.1"/>
    <property type="molecule type" value="Genomic_DNA"/>
</dbReference>
<comment type="subcellular location">
    <subcellularLocation>
        <location evidence="1">Membrane</location>
        <topology evidence="1">Multi-pass membrane protein</topology>
    </subcellularLocation>
</comment>
<dbReference type="VEuPathDB" id="FungiDB:M747DRAFT_260063"/>
<keyword evidence="3 7" id="KW-1133">Transmembrane helix</keyword>
<organism evidence="8 9">
    <name type="scientific">Aspergillus niger</name>
    <dbReference type="NCBI Taxonomy" id="5061"/>
    <lineage>
        <taxon>Eukaryota</taxon>
        <taxon>Fungi</taxon>
        <taxon>Dikarya</taxon>
        <taxon>Ascomycota</taxon>
        <taxon>Pezizomycotina</taxon>
        <taxon>Eurotiomycetes</taxon>
        <taxon>Eurotiomycetidae</taxon>
        <taxon>Eurotiales</taxon>
        <taxon>Aspergillaceae</taxon>
        <taxon>Aspergillus</taxon>
        <taxon>Aspergillus subgen. Circumdati</taxon>
    </lineage>
</organism>
<dbReference type="OrthoDB" id="5954308at2759"/>
<name>A0A100IJP3_ASPNG</name>